<accession>A0A0G0Y4Y6</accession>
<dbReference type="GO" id="GO:0006508">
    <property type="term" value="P:proteolysis"/>
    <property type="evidence" value="ECO:0007669"/>
    <property type="project" value="UniProtKB-KW"/>
</dbReference>
<evidence type="ECO:0008006" key="11">
    <source>
        <dbReference type="Google" id="ProtNLM"/>
    </source>
</evidence>
<evidence type="ECO:0000256" key="7">
    <source>
        <dbReference type="ARBA" id="ARBA00023136"/>
    </source>
</evidence>
<feature type="transmembrane region" description="Helical" evidence="8">
    <location>
        <begin position="177"/>
        <end position="199"/>
    </location>
</feature>
<evidence type="ECO:0000256" key="1">
    <source>
        <dbReference type="ARBA" id="ARBA00004651"/>
    </source>
</evidence>
<dbReference type="AlphaFoldDB" id="A0A0G0Y4Y6"/>
<feature type="transmembrane region" description="Helical" evidence="8">
    <location>
        <begin position="31"/>
        <end position="55"/>
    </location>
</feature>
<comment type="subcellular location">
    <subcellularLocation>
        <location evidence="1">Cell membrane</location>
        <topology evidence="1">Multi-pass membrane protein</topology>
    </subcellularLocation>
</comment>
<dbReference type="GO" id="GO:0005886">
    <property type="term" value="C:plasma membrane"/>
    <property type="evidence" value="ECO:0007669"/>
    <property type="project" value="UniProtKB-SubCell"/>
</dbReference>
<dbReference type="NCBIfam" id="TIGR04178">
    <property type="entry name" value="exo_archaeo"/>
    <property type="match status" value="1"/>
</dbReference>
<evidence type="ECO:0000313" key="10">
    <source>
        <dbReference type="Proteomes" id="UP000034493"/>
    </source>
</evidence>
<keyword evidence="7 8" id="KW-0472">Membrane</keyword>
<evidence type="ECO:0000256" key="4">
    <source>
        <dbReference type="ARBA" id="ARBA00022692"/>
    </source>
</evidence>
<keyword evidence="2" id="KW-1003">Cell membrane</keyword>
<dbReference type="Proteomes" id="UP000034493">
    <property type="component" value="Unassembled WGS sequence"/>
</dbReference>
<name>A0A0G0Y4Y6_9BACT</name>
<keyword evidence="6 8" id="KW-1133">Transmembrane helix</keyword>
<protein>
    <recommendedName>
        <fullName evidence="11">Exosortase EpsH-related protein</fullName>
    </recommendedName>
</protein>
<dbReference type="InterPro" id="IPR026392">
    <property type="entry name" value="Exo/Archaeosortase_dom"/>
</dbReference>
<evidence type="ECO:0000256" key="5">
    <source>
        <dbReference type="ARBA" id="ARBA00022801"/>
    </source>
</evidence>
<evidence type="ECO:0000256" key="8">
    <source>
        <dbReference type="SAM" id="Phobius"/>
    </source>
</evidence>
<keyword evidence="3" id="KW-0645">Protease</keyword>
<reference evidence="9 10" key="1">
    <citation type="journal article" date="2015" name="Nature">
        <title>rRNA introns, odd ribosomes, and small enigmatic genomes across a large radiation of phyla.</title>
        <authorList>
            <person name="Brown C.T."/>
            <person name="Hug L.A."/>
            <person name="Thomas B.C."/>
            <person name="Sharon I."/>
            <person name="Castelle C.J."/>
            <person name="Singh A."/>
            <person name="Wilkins M.J."/>
            <person name="Williams K.H."/>
            <person name="Banfield J.F."/>
        </authorList>
    </citation>
    <scope>NUCLEOTIDE SEQUENCE [LARGE SCALE GENOMIC DNA]</scope>
</reference>
<keyword evidence="4 8" id="KW-0812">Transmembrane</keyword>
<evidence type="ECO:0000256" key="2">
    <source>
        <dbReference type="ARBA" id="ARBA00022475"/>
    </source>
</evidence>
<feature type="transmembrane region" description="Helical" evidence="8">
    <location>
        <begin position="140"/>
        <end position="165"/>
    </location>
</feature>
<sequence>MPELKEDMIHSLIRDNSPEIRSDSNVHGSKFSVLFMMAALLLMMLPFMSTFNEFLTSLFLKWKLYRALEEFIVPYQARALAGLFSLFPVSATPTARGIWLEGIFLELQWNCLGWQSAVLLLASFLTGFQGKFSKVSRFEVLVIGVLGTYLINFLRLFIVGFFAVFVGSAAAGIFHDWFSLTFVLIWFFVFWWFSYSFVLETKDAD</sequence>
<evidence type="ECO:0000256" key="6">
    <source>
        <dbReference type="ARBA" id="ARBA00022989"/>
    </source>
</evidence>
<gene>
    <name evidence="9" type="ORF">UU56_C0005G0020</name>
</gene>
<evidence type="ECO:0000313" key="9">
    <source>
        <dbReference type="EMBL" id="KKS04521.1"/>
    </source>
</evidence>
<evidence type="ECO:0000256" key="3">
    <source>
        <dbReference type="ARBA" id="ARBA00022670"/>
    </source>
</evidence>
<proteinExistence type="predicted"/>
<comment type="caution">
    <text evidence="9">The sequence shown here is derived from an EMBL/GenBank/DDBJ whole genome shotgun (WGS) entry which is preliminary data.</text>
</comment>
<organism evidence="9 10">
    <name type="scientific">Candidatus Curtissbacteria bacterium GW2011_GWA2_41_24</name>
    <dbReference type="NCBI Taxonomy" id="1618411"/>
    <lineage>
        <taxon>Bacteria</taxon>
        <taxon>Candidatus Curtissiibacteriota</taxon>
    </lineage>
</organism>
<dbReference type="EMBL" id="LCBC01000005">
    <property type="protein sequence ID" value="KKS04521.1"/>
    <property type="molecule type" value="Genomic_DNA"/>
</dbReference>
<keyword evidence="5" id="KW-0378">Hydrolase</keyword>
<dbReference type="GO" id="GO:0008233">
    <property type="term" value="F:peptidase activity"/>
    <property type="evidence" value="ECO:0007669"/>
    <property type="project" value="UniProtKB-KW"/>
</dbReference>